<dbReference type="RefSeq" id="WP_242937948.1">
    <property type="nucleotide sequence ID" value="NZ_CP094326.1"/>
</dbReference>
<accession>A0ABY3YP23</accession>
<evidence type="ECO:0008006" key="4">
    <source>
        <dbReference type="Google" id="ProtNLM"/>
    </source>
</evidence>
<keyword evidence="3" id="KW-1185">Reference proteome</keyword>
<reference evidence="2 3" key="1">
    <citation type="journal article" date="2018" name="Int. J. Syst. Evol. Microbiol.">
        <title>Zhouia spongiae sp. nov., isolated from a marine sponge.</title>
        <authorList>
            <person name="Zhuang L."/>
            <person name="Lin B."/>
            <person name="Qin F."/>
            <person name="Luo L."/>
        </authorList>
    </citation>
    <scope>NUCLEOTIDE SEQUENCE [LARGE SCALE GENOMIC DNA]</scope>
    <source>
        <strain evidence="2 3">HN-Y44</strain>
    </source>
</reference>
<evidence type="ECO:0000313" key="2">
    <source>
        <dbReference type="EMBL" id="UNY99575.1"/>
    </source>
</evidence>
<sequence>MRALHTIILVVLSLMCCNTAEAQILKKLRKKAEKAAERTILRKTDEAVSKQTEKTIDEVTGKKDQGEPIGMEGENPALNIRTEAKKSFYSEDVVIKMHENDALTQTQYFDAAQVAVRMEQDNQPRSGYMDSEGFIYVFNESEQQYNKSSLVALQSQGMMIPLMMLESYKLPPEPFMANLERQTDQGMTANPFNGMVEFAFVYKPEQFRYEDFKESEQMIRGVAHTRFDFLNEPGYEGSYVLFDDKGRLVEIYTNKSSAGESQDVMETDMLPSGKSLILYEYKPVEVQLPAAKEVKAQGQELMEMVMGSFGKGEKGDTPDRDYDTGNSKGQVKLMRKTLKDHNVTADMLPSAYDFDWQYKTTLVMDSRPKDPMDINFLLRKNAKYQGSEITDRKNKDMGKVTMVFDSDLKTMALFMDGQGDQKILQLFPVPEVKESKADVDFSITEIPSKTILGYPCKGLKMENNEYVLQVYHAADAPVSLSNFFSFSGNKKMSLPDIDPRITKQFSGGLIMEMQVSDKKKAKNSFMITARALNKVSTSIKKDDYQVMDFFGSSKMLKN</sequence>
<organism evidence="2 3">
    <name type="scientific">Zhouia spongiae</name>
    <dbReference type="NCBI Taxonomy" id="2202721"/>
    <lineage>
        <taxon>Bacteria</taxon>
        <taxon>Pseudomonadati</taxon>
        <taxon>Bacteroidota</taxon>
        <taxon>Flavobacteriia</taxon>
        <taxon>Flavobacteriales</taxon>
        <taxon>Flavobacteriaceae</taxon>
        <taxon>Zhouia</taxon>
    </lineage>
</organism>
<name>A0ABY3YP23_9FLAO</name>
<keyword evidence="1" id="KW-0732">Signal</keyword>
<proteinExistence type="predicted"/>
<dbReference type="Proteomes" id="UP000829476">
    <property type="component" value="Chromosome"/>
</dbReference>
<protein>
    <recommendedName>
        <fullName evidence="4">DUF4412 domain-containing protein</fullName>
    </recommendedName>
</protein>
<dbReference type="EMBL" id="CP094326">
    <property type="protein sequence ID" value="UNY99575.1"/>
    <property type="molecule type" value="Genomic_DNA"/>
</dbReference>
<feature type="chain" id="PRO_5045149668" description="DUF4412 domain-containing protein" evidence="1">
    <location>
        <begin position="23"/>
        <end position="558"/>
    </location>
</feature>
<feature type="signal peptide" evidence="1">
    <location>
        <begin position="1"/>
        <end position="22"/>
    </location>
</feature>
<evidence type="ECO:0000256" key="1">
    <source>
        <dbReference type="SAM" id="SignalP"/>
    </source>
</evidence>
<gene>
    <name evidence="2" type="ORF">MQE36_04325</name>
</gene>
<evidence type="ECO:0000313" key="3">
    <source>
        <dbReference type="Proteomes" id="UP000829476"/>
    </source>
</evidence>